<evidence type="ECO:0000313" key="3">
    <source>
        <dbReference type="Proteomes" id="UP000291101"/>
    </source>
</evidence>
<comment type="caution">
    <text evidence="2">The sequence shown here is derived from an EMBL/GenBank/DDBJ whole genome shotgun (WGS) entry which is preliminary data.</text>
</comment>
<feature type="domain" description="Glyoxalase-like" evidence="1">
    <location>
        <begin position="5"/>
        <end position="168"/>
    </location>
</feature>
<keyword evidence="3" id="KW-1185">Reference proteome</keyword>
<evidence type="ECO:0000313" key="2">
    <source>
        <dbReference type="EMBL" id="RYC14659.1"/>
    </source>
</evidence>
<reference evidence="2 3" key="1">
    <citation type="submission" date="2019-01" db="EMBL/GenBank/DDBJ databases">
        <title>Novel species of Nocardioides.</title>
        <authorList>
            <person name="Liu Q."/>
            <person name="X Y.-H."/>
        </authorList>
    </citation>
    <scope>NUCLEOTIDE SEQUENCE [LARGE SCALE GENOMIC DNA]</scope>
    <source>
        <strain evidence="2 3">HLT2-9</strain>
    </source>
</reference>
<evidence type="ECO:0000259" key="1">
    <source>
        <dbReference type="Pfam" id="PF13468"/>
    </source>
</evidence>
<accession>A0A4Q2TCL1</accession>
<dbReference type="InterPro" id="IPR025870">
    <property type="entry name" value="Glyoxalase-like_dom"/>
</dbReference>
<dbReference type="Pfam" id="PF13468">
    <property type="entry name" value="Glyoxalase_3"/>
    <property type="match status" value="1"/>
</dbReference>
<dbReference type="InterPro" id="IPR029068">
    <property type="entry name" value="Glyas_Bleomycin-R_OHBP_Dase"/>
</dbReference>
<dbReference type="OrthoDB" id="3227561at2"/>
<organism evidence="2 3">
    <name type="scientific">Nocardioides zhouii</name>
    <dbReference type="NCBI Taxonomy" id="1168729"/>
    <lineage>
        <taxon>Bacteria</taxon>
        <taxon>Bacillati</taxon>
        <taxon>Actinomycetota</taxon>
        <taxon>Actinomycetes</taxon>
        <taxon>Propionibacteriales</taxon>
        <taxon>Nocardioidaceae</taxon>
        <taxon>Nocardioides</taxon>
    </lineage>
</organism>
<sequence length="422" mass="44425">MIARFDHLVVAVEGLDEAAARWTAAGIPAAPGGRHPVGTENALVRGPGPAYVELIAAGSDESNPWLDRIRAARGPISWAIAVDDLEAARTSLSAGGFEPAPAVPGSRRTPDGDLVEWEVCDVGGGPYDDALPFLIQWTSPMPPGPADGAVVERLQLSPPDPERVADLLIALGFEPSRHWPRRVFEPSGGGVGITLEPIGDQVDLGPASWSMGWDDDERGTRATLALRTSSGELTQVTLDGVAVVAWPDRRRFAASTLVPQDGSTGASARAEAWVDALVASGRAVSEPVDLAWSDGPNLEVRRTVRLTGPRATQPITVQWGAHPTFGDDVVGIGVGAAPVLLERQPEWRSPGAGHEAGRIDDAFVLALTGGVYAVRDGRSLVVRSLDGWSGSGLHEPDEAAQWLAEAVDGTRTDGVLRGEPWV</sequence>
<dbReference type="SUPFAM" id="SSF54593">
    <property type="entry name" value="Glyoxalase/Bleomycin resistance protein/Dihydroxybiphenyl dioxygenase"/>
    <property type="match status" value="1"/>
</dbReference>
<dbReference type="RefSeq" id="WP_129423659.1">
    <property type="nucleotide sequence ID" value="NZ_SDWV01000001.1"/>
</dbReference>
<dbReference type="Gene3D" id="3.10.180.10">
    <property type="entry name" value="2,3-Dihydroxybiphenyl 1,2-Dioxygenase, domain 1"/>
    <property type="match status" value="1"/>
</dbReference>
<dbReference type="EMBL" id="SDWV01000001">
    <property type="protein sequence ID" value="RYC14659.1"/>
    <property type="molecule type" value="Genomic_DNA"/>
</dbReference>
<dbReference type="Proteomes" id="UP000291101">
    <property type="component" value="Unassembled WGS sequence"/>
</dbReference>
<dbReference type="AlphaFoldDB" id="A0A4Q2TCL1"/>
<gene>
    <name evidence="2" type="ORF">EUA94_00605</name>
</gene>
<dbReference type="PANTHER" id="PTHR40265:SF1">
    <property type="entry name" value="GLYOXALASE-LIKE DOMAIN-CONTAINING PROTEIN"/>
    <property type="match status" value="1"/>
</dbReference>
<dbReference type="PANTHER" id="PTHR40265">
    <property type="entry name" value="BLL2707 PROTEIN"/>
    <property type="match status" value="1"/>
</dbReference>
<name>A0A4Q2TCL1_9ACTN</name>
<proteinExistence type="predicted"/>
<protein>
    <submittedName>
        <fullName evidence="2">VOC family protein</fullName>
    </submittedName>
</protein>